<keyword evidence="4" id="KW-1003">Cell membrane</keyword>
<dbReference type="PROSITE" id="PS50928">
    <property type="entry name" value="ABC_TM1"/>
    <property type="match status" value="1"/>
</dbReference>
<sequence>MTAVNGFNFDLVARYFPMFIQGLGVTLQVVLTAIVLSTVFGYLVALMRGSKIAPLRWISATYVWVFRGIPLILSLFFFYYALPQFGVRLDALTAGIIAMTVNSTSFMSEIIRSGLNAVPRGHLEAATAVGMNPLQIATRITLPQTVRLMLPPYISNCVIMMKESAQVAVITVPDLMFQAQKAYNASFSPLETLGVAGVLYLAVTSLLMLAQLLVERRLRTHAA</sequence>
<evidence type="ECO:0000256" key="4">
    <source>
        <dbReference type="ARBA" id="ARBA00022475"/>
    </source>
</evidence>
<reference evidence="11 12" key="1">
    <citation type="submission" date="2018-10" db="EMBL/GenBank/DDBJ databases">
        <authorList>
            <person name="Li J."/>
        </authorList>
    </citation>
    <scope>NUCLEOTIDE SEQUENCE [LARGE SCALE GENOMIC DNA]</scope>
    <source>
        <strain evidence="11 12">IF 016277</strain>
    </source>
</reference>
<comment type="similarity">
    <text evidence="2">Belongs to the binding-protein-dependent transport system permease family. HisMQ subfamily.</text>
</comment>
<evidence type="ECO:0000313" key="12">
    <source>
        <dbReference type="Proteomes" id="UP000272503"/>
    </source>
</evidence>
<feature type="transmembrane region" description="Helical" evidence="9">
    <location>
        <begin position="57"/>
        <end position="82"/>
    </location>
</feature>
<feature type="transmembrane region" description="Helical" evidence="9">
    <location>
        <begin position="193"/>
        <end position="214"/>
    </location>
</feature>
<evidence type="ECO:0000259" key="10">
    <source>
        <dbReference type="PROSITE" id="PS50928"/>
    </source>
</evidence>
<evidence type="ECO:0000256" key="6">
    <source>
        <dbReference type="ARBA" id="ARBA00022970"/>
    </source>
</evidence>
<dbReference type="GO" id="GO:0022857">
    <property type="term" value="F:transmembrane transporter activity"/>
    <property type="evidence" value="ECO:0007669"/>
    <property type="project" value="InterPro"/>
</dbReference>
<evidence type="ECO:0000256" key="7">
    <source>
        <dbReference type="ARBA" id="ARBA00022989"/>
    </source>
</evidence>
<dbReference type="OrthoDB" id="9814902at2"/>
<dbReference type="CDD" id="cd06261">
    <property type="entry name" value="TM_PBP2"/>
    <property type="match status" value="1"/>
</dbReference>
<comment type="subcellular location">
    <subcellularLocation>
        <location evidence="1 9">Cell membrane</location>
        <topology evidence="1 9">Multi-pass membrane protein</topology>
    </subcellularLocation>
</comment>
<evidence type="ECO:0000256" key="2">
    <source>
        <dbReference type="ARBA" id="ARBA00010072"/>
    </source>
</evidence>
<dbReference type="Gene3D" id="1.10.3720.10">
    <property type="entry name" value="MetI-like"/>
    <property type="match status" value="1"/>
</dbReference>
<name>A0A3L7AD52_9MICO</name>
<dbReference type="Proteomes" id="UP000272503">
    <property type="component" value="Unassembled WGS sequence"/>
</dbReference>
<dbReference type="PANTHER" id="PTHR30614">
    <property type="entry name" value="MEMBRANE COMPONENT OF AMINO ACID ABC TRANSPORTER"/>
    <property type="match status" value="1"/>
</dbReference>
<proteinExistence type="inferred from homology"/>
<keyword evidence="8 9" id="KW-0472">Membrane</keyword>
<dbReference type="NCBIfam" id="TIGR01726">
    <property type="entry name" value="HEQRo_perm_3TM"/>
    <property type="match status" value="1"/>
</dbReference>
<dbReference type="InterPro" id="IPR010065">
    <property type="entry name" value="AA_ABC_transptr_permease_3TM"/>
</dbReference>
<dbReference type="GO" id="GO:0006865">
    <property type="term" value="P:amino acid transport"/>
    <property type="evidence" value="ECO:0007669"/>
    <property type="project" value="UniProtKB-KW"/>
</dbReference>
<dbReference type="PANTHER" id="PTHR30614:SF20">
    <property type="entry name" value="GLUTAMINE TRANSPORT SYSTEM PERMEASE PROTEIN GLNP"/>
    <property type="match status" value="1"/>
</dbReference>
<gene>
    <name evidence="11" type="ORF">D9V32_02280</name>
</gene>
<accession>A0A3L7AD52</accession>
<keyword evidence="7 9" id="KW-1133">Transmembrane helix</keyword>
<dbReference type="RefSeq" id="WP_147440371.1">
    <property type="nucleotide sequence ID" value="NZ_RCUX01000002.1"/>
</dbReference>
<dbReference type="AlphaFoldDB" id="A0A3L7AD52"/>
<feature type="transmembrane region" description="Helical" evidence="9">
    <location>
        <begin position="20"/>
        <end position="45"/>
    </location>
</feature>
<evidence type="ECO:0000313" key="11">
    <source>
        <dbReference type="EMBL" id="RLP77302.1"/>
    </source>
</evidence>
<keyword evidence="12" id="KW-1185">Reference proteome</keyword>
<comment type="caution">
    <text evidence="11">The sequence shown here is derived from an EMBL/GenBank/DDBJ whole genome shotgun (WGS) entry which is preliminary data.</text>
</comment>
<evidence type="ECO:0000256" key="9">
    <source>
        <dbReference type="RuleBase" id="RU363032"/>
    </source>
</evidence>
<dbReference type="SUPFAM" id="SSF161098">
    <property type="entry name" value="MetI-like"/>
    <property type="match status" value="1"/>
</dbReference>
<evidence type="ECO:0000256" key="5">
    <source>
        <dbReference type="ARBA" id="ARBA00022692"/>
    </source>
</evidence>
<dbReference type="EMBL" id="RCUX01000002">
    <property type="protein sequence ID" value="RLP77302.1"/>
    <property type="molecule type" value="Genomic_DNA"/>
</dbReference>
<dbReference type="InterPro" id="IPR035906">
    <property type="entry name" value="MetI-like_sf"/>
</dbReference>
<organism evidence="11 12">
    <name type="scientific">Mycetocola tolaasinivorans</name>
    <dbReference type="NCBI Taxonomy" id="76635"/>
    <lineage>
        <taxon>Bacteria</taxon>
        <taxon>Bacillati</taxon>
        <taxon>Actinomycetota</taxon>
        <taxon>Actinomycetes</taxon>
        <taxon>Micrococcales</taxon>
        <taxon>Microbacteriaceae</taxon>
        <taxon>Mycetocola</taxon>
    </lineage>
</organism>
<feature type="domain" description="ABC transmembrane type-1" evidence="10">
    <location>
        <begin position="23"/>
        <end position="211"/>
    </location>
</feature>
<keyword evidence="5 9" id="KW-0812">Transmembrane</keyword>
<evidence type="ECO:0000256" key="8">
    <source>
        <dbReference type="ARBA" id="ARBA00023136"/>
    </source>
</evidence>
<dbReference type="InterPro" id="IPR043429">
    <property type="entry name" value="ArtM/GltK/GlnP/TcyL/YhdX-like"/>
</dbReference>
<protein>
    <submittedName>
        <fullName evidence="11">Amino acid ABC transporter permease</fullName>
    </submittedName>
</protein>
<dbReference type="GO" id="GO:0043190">
    <property type="term" value="C:ATP-binding cassette (ABC) transporter complex"/>
    <property type="evidence" value="ECO:0007669"/>
    <property type="project" value="InterPro"/>
</dbReference>
<evidence type="ECO:0000256" key="3">
    <source>
        <dbReference type="ARBA" id="ARBA00022448"/>
    </source>
</evidence>
<keyword evidence="3 9" id="KW-0813">Transport</keyword>
<keyword evidence="6" id="KW-0029">Amino-acid transport</keyword>
<dbReference type="InterPro" id="IPR000515">
    <property type="entry name" value="MetI-like"/>
</dbReference>
<dbReference type="Pfam" id="PF00528">
    <property type="entry name" value="BPD_transp_1"/>
    <property type="match status" value="1"/>
</dbReference>
<evidence type="ECO:0000256" key="1">
    <source>
        <dbReference type="ARBA" id="ARBA00004651"/>
    </source>
</evidence>